<evidence type="ECO:0000256" key="2">
    <source>
        <dbReference type="SAM" id="MobiDB-lite"/>
    </source>
</evidence>
<evidence type="ECO:0000256" key="1">
    <source>
        <dbReference type="SAM" id="Coils"/>
    </source>
</evidence>
<evidence type="ECO:0000259" key="3">
    <source>
        <dbReference type="Pfam" id="PF03108"/>
    </source>
</evidence>
<feature type="coiled-coil region" evidence="1">
    <location>
        <begin position="377"/>
        <end position="404"/>
    </location>
</feature>
<gene>
    <name evidence="4" type="ORF">BU16DRAFT_577260</name>
</gene>
<dbReference type="Pfam" id="PF03108">
    <property type="entry name" value="DBD_Tnp_Mut"/>
    <property type="match status" value="1"/>
</dbReference>
<feature type="compositionally biased region" description="Acidic residues" evidence="2">
    <location>
        <begin position="15"/>
        <end position="25"/>
    </location>
</feature>
<dbReference type="InterPro" id="IPR004332">
    <property type="entry name" value="Transposase_MuDR"/>
</dbReference>
<feature type="region of interest" description="Disordered" evidence="2">
    <location>
        <begin position="203"/>
        <end position="230"/>
    </location>
</feature>
<proteinExistence type="predicted"/>
<evidence type="ECO:0000313" key="5">
    <source>
        <dbReference type="Proteomes" id="UP000799750"/>
    </source>
</evidence>
<dbReference type="OrthoDB" id="125347at2759"/>
<reference evidence="4" key="1">
    <citation type="journal article" date="2020" name="Stud. Mycol.">
        <title>101 Dothideomycetes genomes: a test case for predicting lifestyles and emergence of pathogens.</title>
        <authorList>
            <person name="Haridas S."/>
            <person name="Albert R."/>
            <person name="Binder M."/>
            <person name="Bloem J."/>
            <person name="Labutti K."/>
            <person name="Salamov A."/>
            <person name="Andreopoulos B."/>
            <person name="Baker S."/>
            <person name="Barry K."/>
            <person name="Bills G."/>
            <person name="Bluhm B."/>
            <person name="Cannon C."/>
            <person name="Castanera R."/>
            <person name="Culley D."/>
            <person name="Daum C."/>
            <person name="Ezra D."/>
            <person name="Gonzalez J."/>
            <person name="Henrissat B."/>
            <person name="Kuo A."/>
            <person name="Liang C."/>
            <person name="Lipzen A."/>
            <person name="Lutzoni F."/>
            <person name="Magnuson J."/>
            <person name="Mondo S."/>
            <person name="Nolan M."/>
            <person name="Ohm R."/>
            <person name="Pangilinan J."/>
            <person name="Park H.-J."/>
            <person name="Ramirez L."/>
            <person name="Alfaro M."/>
            <person name="Sun H."/>
            <person name="Tritt A."/>
            <person name="Yoshinaga Y."/>
            <person name="Zwiers L.-H."/>
            <person name="Turgeon B."/>
            <person name="Goodwin S."/>
            <person name="Spatafora J."/>
            <person name="Crous P."/>
            <person name="Grigoriev I."/>
        </authorList>
    </citation>
    <scope>NUCLEOTIDE SEQUENCE</scope>
    <source>
        <strain evidence="4">CBS 269.34</strain>
    </source>
</reference>
<name>A0A6A6RB50_9PEZI</name>
<dbReference type="EMBL" id="MU004182">
    <property type="protein sequence ID" value="KAF2500973.1"/>
    <property type="molecule type" value="Genomic_DNA"/>
</dbReference>
<sequence length="409" mass="45149">MASHDSMNFDPALENNDDSPDDDSEPSPNNTNHGDAPPPDLDVPVPVEGSSYADWEALRYAINAWALRDKFKTRIHKKDSTRAVYHCKYETKTNPPCTWRIRANVSRPSSSTPSQHPPSVVVTVVQPFHTCNPDEHVEDDKYWRRGVQFTQRWVRDSLARCGFQVSVDTAPAEIVQVIKERFGEDIEEKLAKKAKTSLLVMRGDIQPPPRGKTQRAPGVNRGGRPSKAMLEERKRVAEAEAHMQRRRAIERERREREGLPPLNDHELMLFVEGEGHGQSQAQGAMAMAMQAQQNPAVVTGGEDFVFESGERILGPVQQYLVDAARAGTTDPAPAFHSHSIPSGARSVAPMLANGSSRPCETCSGTGVVSVPGRAGGRSQEDDELNVLKNQVAMLAKQIALMQNRRARAG</sequence>
<evidence type="ECO:0000313" key="4">
    <source>
        <dbReference type="EMBL" id="KAF2500973.1"/>
    </source>
</evidence>
<keyword evidence="1" id="KW-0175">Coiled coil</keyword>
<organism evidence="4 5">
    <name type="scientific">Lophium mytilinum</name>
    <dbReference type="NCBI Taxonomy" id="390894"/>
    <lineage>
        <taxon>Eukaryota</taxon>
        <taxon>Fungi</taxon>
        <taxon>Dikarya</taxon>
        <taxon>Ascomycota</taxon>
        <taxon>Pezizomycotina</taxon>
        <taxon>Dothideomycetes</taxon>
        <taxon>Pleosporomycetidae</taxon>
        <taxon>Mytilinidiales</taxon>
        <taxon>Mytilinidiaceae</taxon>
        <taxon>Lophium</taxon>
    </lineage>
</organism>
<dbReference type="Proteomes" id="UP000799750">
    <property type="component" value="Unassembled WGS sequence"/>
</dbReference>
<protein>
    <recommendedName>
        <fullName evidence="3">Transposase MuDR plant domain-containing protein</fullName>
    </recommendedName>
</protein>
<accession>A0A6A6RB50</accession>
<feature type="region of interest" description="Disordered" evidence="2">
    <location>
        <begin position="1"/>
        <end position="47"/>
    </location>
</feature>
<keyword evidence="5" id="KW-1185">Reference proteome</keyword>
<dbReference type="AlphaFoldDB" id="A0A6A6RB50"/>
<feature type="domain" description="Transposase MuDR plant" evidence="3">
    <location>
        <begin position="49"/>
        <end position="107"/>
    </location>
</feature>